<accession>A0AA36E5S4</accession>
<evidence type="ECO:0000313" key="2">
    <source>
        <dbReference type="Proteomes" id="UP001177003"/>
    </source>
</evidence>
<reference evidence="1" key="1">
    <citation type="submission" date="2023-04" db="EMBL/GenBank/DDBJ databases">
        <authorList>
            <person name="Vijverberg K."/>
            <person name="Xiong W."/>
            <person name="Schranz E."/>
        </authorList>
    </citation>
    <scope>NUCLEOTIDE SEQUENCE</scope>
</reference>
<proteinExistence type="predicted"/>
<protein>
    <submittedName>
        <fullName evidence="1">Uncharacterized protein</fullName>
    </submittedName>
</protein>
<sequence>MAFVKSIIAPTPEEFESIQFWFGLMHKHEVQFPSEGSMIYQPPTGKVGYVRIWFLCSRLNPNDVKKIVGFELGFRALGVLHHLQAIQSFFNSSTHSGVHTFSQCCNRNSFIFNQKEPQKNWHDRWLCVNSDLVRTGYPCVPKASDRFHQLLEVSLSVARMLIGICVLAAVGMSADWRSHGKMPQFFVDNDGK</sequence>
<dbReference type="Proteomes" id="UP001177003">
    <property type="component" value="Chromosome 4"/>
</dbReference>
<evidence type="ECO:0000313" key="1">
    <source>
        <dbReference type="EMBL" id="CAI9283258.1"/>
    </source>
</evidence>
<name>A0AA36E5S4_LACSI</name>
<dbReference type="EMBL" id="OX465080">
    <property type="protein sequence ID" value="CAI9283258.1"/>
    <property type="molecule type" value="Genomic_DNA"/>
</dbReference>
<dbReference type="AlphaFoldDB" id="A0AA36E5S4"/>
<keyword evidence="2" id="KW-1185">Reference proteome</keyword>
<gene>
    <name evidence="1" type="ORF">LSALG_LOCUS22861</name>
</gene>
<organism evidence="1 2">
    <name type="scientific">Lactuca saligna</name>
    <name type="common">Willowleaf lettuce</name>
    <dbReference type="NCBI Taxonomy" id="75948"/>
    <lineage>
        <taxon>Eukaryota</taxon>
        <taxon>Viridiplantae</taxon>
        <taxon>Streptophyta</taxon>
        <taxon>Embryophyta</taxon>
        <taxon>Tracheophyta</taxon>
        <taxon>Spermatophyta</taxon>
        <taxon>Magnoliopsida</taxon>
        <taxon>eudicotyledons</taxon>
        <taxon>Gunneridae</taxon>
        <taxon>Pentapetalae</taxon>
        <taxon>asterids</taxon>
        <taxon>campanulids</taxon>
        <taxon>Asterales</taxon>
        <taxon>Asteraceae</taxon>
        <taxon>Cichorioideae</taxon>
        <taxon>Cichorieae</taxon>
        <taxon>Lactucinae</taxon>
        <taxon>Lactuca</taxon>
    </lineage>
</organism>